<organism evidence="1 2">
    <name type="scientific">Paraburkholderia phytofirmans OLGA172</name>
    <dbReference type="NCBI Taxonomy" id="1417228"/>
    <lineage>
        <taxon>Bacteria</taxon>
        <taxon>Pseudomonadati</taxon>
        <taxon>Pseudomonadota</taxon>
        <taxon>Betaproteobacteria</taxon>
        <taxon>Burkholderiales</taxon>
        <taxon>Burkholderiaceae</taxon>
        <taxon>Paraburkholderia</taxon>
    </lineage>
</organism>
<dbReference type="AlphaFoldDB" id="A0A167WG81"/>
<keyword evidence="2" id="KW-1185">Reference proteome</keyword>
<name>A0A167WG81_9BURK</name>
<dbReference type="KEGG" id="buz:AYM40_30465"/>
<accession>A0A167WG81</accession>
<gene>
    <name evidence="1" type="ORF">AYM40_30465</name>
</gene>
<reference evidence="1 2" key="1">
    <citation type="journal article" date="2016" name="Gene">
        <title>PacBio SMRT assembly of a complex multi-replicon genome reveals chlorocatechol degradative operon in a region of genome plasticity.</title>
        <authorList>
            <person name="Ricker N."/>
            <person name="Shen S.Y."/>
            <person name="Goordial J."/>
            <person name="Jin S."/>
            <person name="Fulthorpe R.R."/>
        </authorList>
    </citation>
    <scope>NUCLEOTIDE SEQUENCE [LARGE SCALE GENOMIC DNA]</scope>
    <source>
        <strain evidence="1 2">OLGA172</strain>
    </source>
</reference>
<dbReference type="EMBL" id="CP014579">
    <property type="protein sequence ID" value="ANB76527.1"/>
    <property type="molecule type" value="Genomic_DNA"/>
</dbReference>
<dbReference type="Proteomes" id="UP000076852">
    <property type="component" value="Chromosome 2"/>
</dbReference>
<protein>
    <submittedName>
        <fullName evidence="1">Uncharacterized protein</fullName>
    </submittedName>
</protein>
<evidence type="ECO:0000313" key="2">
    <source>
        <dbReference type="Proteomes" id="UP000076852"/>
    </source>
</evidence>
<evidence type="ECO:0000313" key="1">
    <source>
        <dbReference type="EMBL" id="ANB76527.1"/>
    </source>
</evidence>
<proteinExistence type="predicted"/>
<sequence length="84" mass="9711">MRGTFSGKALMKLVLKMQERVMIGSQLLSVISTLSRRRLIRIRAQAVPLHSVTCSGVLSKRSRVRAYQSAVYAMRHKARRMFWF</sequence>